<accession>A0ABM1EW86</accession>
<feature type="region of interest" description="Disordered" evidence="1">
    <location>
        <begin position="1"/>
        <end position="32"/>
    </location>
</feature>
<dbReference type="Proteomes" id="UP000695022">
    <property type="component" value="Unplaced"/>
</dbReference>
<feature type="region of interest" description="Disordered" evidence="1">
    <location>
        <begin position="118"/>
        <end position="168"/>
    </location>
</feature>
<dbReference type="RefSeq" id="XP_014676457.1">
    <property type="nucleotide sequence ID" value="XM_014820971.1"/>
</dbReference>
<evidence type="ECO:0000256" key="1">
    <source>
        <dbReference type="SAM" id="MobiDB-lite"/>
    </source>
</evidence>
<dbReference type="GeneID" id="106816373"/>
<gene>
    <name evidence="3" type="primary">LOC106816373</name>
</gene>
<evidence type="ECO:0000313" key="2">
    <source>
        <dbReference type="Proteomes" id="UP000695022"/>
    </source>
</evidence>
<protein>
    <submittedName>
        <fullName evidence="3">Uncharacterized protein LOC106816373</fullName>
    </submittedName>
</protein>
<feature type="compositionally biased region" description="Polar residues" evidence="1">
    <location>
        <begin position="131"/>
        <end position="141"/>
    </location>
</feature>
<proteinExistence type="predicted"/>
<reference evidence="3" key="1">
    <citation type="submission" date="2025-08" db="UniProtKB">
        <authorList>
            <consortium name="RefSeq"/>
        </authorList>
    </citation>
    <scope>IDENTIFICATION</scope>
</reference>
<organism evidence="2 3">
    <name type="scientific">Priapulus caudatus</name>
    <name type="common">Priapulid worm</name>
    <dbReference type="NCBI Taxonomy" id="37621"/>
    <lineage>
        <taxon>Eukaryota</taxon>
        <taxon>Metazoa</taxon>
        <taxon>Ecdysozoa</taxon>
        <taxon>Scalidophora</taxon>
        <taxon>Priapulida</taxon>
        <taxon>Priapulimorpha</taxon>
        <taxon>Priapulimorphida</taxon>
        <taxon>Priapulidae</taxon>
        <taxon>Priapulus</taxon>
    </lineage>
</organism>
<name>A0ABM1EW86_PRICU</name>
<evidence type="ECO:0000313" key="3">
    <source>
        <dbReference type="RefSeq" id="XP_014676457.1"/>
    </source>
</evidence>
<sequence length="241" mass="25118">MRVSVAVGDEPSVSSLHMKRSSKGEVARGGGSMPWRAVHPRLPFTVDLGGFSECCKTSWPQKNKLKRHGRRRGGAPEADPRIYDGLVEFASPITQQSSGDTSEVSSSHPAAAMRLPLKQADAKDSKPSPVKPTSLQMFFSSTPPGGPTGPKSAEKNGGAGGGGDIARAAVGADPARGKALQVSESYAIGVCRRIKMSNGRDPDRRAGRLNVARAGCVRRDAMQTRGQGGGCGAVTAETGSH</sequence>
<keyword evidence="2" id="KW-1185">Reference proteome</keyword>